<sequence>MHFEVLVEDKSGEKVLEFIMEKILGANNTQHSWIIHSYKGIGRLPKKSSGVTAPEARILLDQLPRILQGYGNSLNNLTAVVVVVDLDSRDCAEFKQELLDLLNQCNPRPNTLFRISIEEIEAWLLGDRAAVKMAYRTAKNKILDTYVQDSICGTWEILADAVYSGGSRKLKKLGYPEIGNAKCQWAERITPHMDVNANCSKSFQVFRNGLKKLAGID</sequence>
<accession>A0A524RLY6</accession>
<reference evidence="1 2" key="1">
    <citation type="journal article" date="2019" name="mSystems">
        <title>Life at home and on the roam: Genomic adaptions reflect the dual lifestyle of an intracellular, facultative symbiont.</title>
        <authorList>
            <person name="Burgsdorf I."/>
        </authorList>
    </citation>
    <scope>NUCLEOTIDE SEQUENCE [LARGE SCALE GENOMIC DNA]</scope>
    <source>
        <strain evidence="1">277cV</strain>
    </source>
</reference>
<protein>
    <submittedName>
        <fullName evidence="1">DUF4276 family protein</fullName>
    </submittedName>
</protein>
<dbReference type="AlphaFoldDB" id="A0A524RLY6"/>
<dbReference type="InterPro" id="IPR025455">
    <property type="entry name" value="DUF4276"/>
</dbReference>
<dbReference type="Pfam" id="PF14103">
    <property type="entry name" value="DUF4276"/>
    <property type="match status" value="1"/>
</dbReference>
<evidence type="ECO:0000313" key="2">
    <source>
        <dbReference type="Proteomes" id="UP000317990"/>
    </source>
</evidence>
<gene>
    <name evidence="1" type="ORF">ERJ67_08595</name>
</gene>
<dbReference type="EMBL" id="SRMO01000083">
    <property type="protein sequence ID" value="TGG91189.1"/>
    <property type="molecule type" value="Genomic_DNA"/>
</dbReference>
<name>A0A524RLY6_9CHRO</name>
<proteinExistence type="predicted"/>
<evidence type="ECO:0000313" key="1">
    <source>
        <dbReference type="EMBL" id="TGG91189.1"/>
    </source>
</evidence>
<dbReference type="Proteomes" id="UP000317990">
    <property type="component" value="Unassembled WGS sequence"/>
</dbReference>
<comment type="caution">
    <text evidence="1">The sequence shown here is derived from an EMBL/GenBank/DDBJ whole genome shotgun (WGS) entry which is preliminary data.</text>
</comment>
<organism evidence="1 2">
    <name type="scientific">Aphanocapsa feldmannii 277cV</name>
    <dbReference type="NCBI Taxonomy" id="2507553"/>
    <lineage>
        <taxon>Bacteria</taxon>
        <taxon>Bacillati</taxon>
        <taxon>Cyanobacteriota</taxon>
        <taxon>Cyanophyceae</taxon>
        <taxon>Oscillatoriophycideae</taxon>
        <taxon>Chroococcales</taxon>
        <taxon>Microcystaceae</taxon>
        <taxon>Aphanocapsa</taxon>
    </lineage>
</organism>